<accession>A0ABQ5RQR0</accession>
<organism evidence="4 5">
    <name type="scientific">Volvox africanus</name>
    <dbReference type="NCBI Taxonomy" id="51714"/>
    <lineage>
        <taxon>Eukaryota</taxon>
        <taxon>Viridiplantae</taxon>
        <taxon>Chlorophyta</taxon>
        <taxon>core chlorophytes</taxon>
        <taxon>Chlorophyceae</taxon>
        <taxon>CS clade</taxon>
        <taxon>Chlamydomonadales</taxon>
        <taxon>Volvocaceae</taxon>
        <taxon>Volvox</taxon>
    </lineage>
</organism>
<evidence type="ECO:0000313" key="4">
    <source>
        <dbReference type="EMBL" id="GLI59907.1"/>
    </source>
</evidence>
<dbReference type="CDD" id="cd24164">
    <property type="entry name" value="RWDD3_C"/>
    <property type="match status" value="1"/>
</dbReference>
<dbReference type="EMBL" id="BSDZ01000004">
    <property type="protein sequence ID" value="GLI59907.1"/>
    <property type="molecule type" value="Genomic_DNA"/>
</dbReference>
<proteinExistence type="predicted"/>
<feature type="region of interest" description="Disordered" evidence="3">
    <location>
        <begin position="316"/>
        <end position="337"/>
    </location>
</feature>
<gene>
    <name evidence="4" type="ORF">VaNZ11_001949</name>
</gene>
<feature type="region of interest" description="Disordered" evidence="3">
    <location>
        <begin position="99"/>
        <end position="121"/>
    </location>
</feature>
<comment type="caution">
    <text evidence="4">The sequence shown here is derived from an EMBL/GenBank/DDBJ whole genome shotgun (WGS) entry which is preliminary data.</text>
</comment>
<keyword evidence="2" id="KW-0963">Cytoplasm</keyword>
<reference evidence="4 5" key="1">
    <citation type="journal article" date="2023" name="IScience">
        <title>Expanded male sex-determining region conserved during the evolution of homothallism in the green alga Volvox.</title>
        <authorList>
            <person name="Yamamoto K."/>
            <person name="Matsuzaki R."/>
            <person name="Mahakham W."/>
            <person name="Heman W."/>
            <person name="Sekimoto H."/>
            <person name="Kawachi M."/>
            <person name="Minakuchi Y."/>
            <person name="Toyoda A."/>
            <person name="Nozaki H."/>
        </authorList>
    </citation>
    <scope>NUCLEOTIDE SEQUENCE [LARGE SCALE GENOMIC DNA]</scope>
    <source>
        <strain evidence="4 5">NIES-4468</strain>
    </source>
</reference>
<sequence length="396" mass="43370">MRVNALLELAALQAVHGADKVILTDDSQQQLLDLAASGTLEEATAAALLASNHISATIRLHALLDQQKEVLFHGSSNFTGQALHQKQPQHLDLELRVSLPPAYSSPPQPSPGSPASEMASDSRAVASQCNLIVNWMRAVGNGREHVGREWMDTLTAELGRLSEEAAREGRPCLHELCEHAQAALDQLALKVAAAGADATTDPGSGTGPGVAADVAASHRGLENTSRGHQSDEQQVLLLRLDHMHNRALYGRTIGSWIRELRLTGRLIFQGSLILVLLEGDSRALREYLVRHRTESVDVDSRGRKCQERMMDVIVQQPSRRQQQQQKQQKKITQHKGQLTAVETTTSCVSRGDGNASGSERAFPDYREVHLETLDQVRQLLQQAGLEEWLRPAAGLR</sequence>
<evidence type="ECO:0000256" key="3">
    <source>
        <dbReference type="SAM" id="MobiDB-lite"/>
    </source>
</evidence>
<evidence type="ECO:0000256" key="1">
    <source>
        <dbReference type="ARBA" id="ARBA00004496"/>
    </source>
</evidence>
<dbReference type="InterPro" id="IPR038840">
    <property type="entry name" value="RWDD3"/>
</dbReference>
<keyword evidence="5" id="KW-1185">Reference proteome</keyword>
<dbReference type="PANTHER" id="PTHR15628">
    <property type="entry name" value="RWD DOMAIN-CONTAINING PROTEIN 3"/>
    <property type="match status" value="1"/>
</dbReference>
<feature type="compositionally biased region" description="Low complexity" evidence="3">
    <location>
        <begin position="316"/>
        <end position="326"/>
    </location>
</feature>
<dbReference type="PANTHER" id="PTHR15628:SF1">
    <property type="entry name" value="RWD DOMAIN-CONTAINING PROTEIN 3"/>
    <property type="match status" value="1"/>
</dbReference>
<evidence type="ECO:0008006" key="6">
    <source>
        <dbReference type="Google" id="ProtNLM"/>
    </source>
</evidence>
<name>A0ABQ5RQR0_9CHLO</name>
<protein>
    <recommendedName>
        <fullName evidence="6">RWD domain-containing protein 3</fullName>
    </recommendedName>
</protein>
<comment type="subcellular location">
    <subcellularLocation>
        <location evidence="1">Cytoplasm</location>
    </subcellularLocation>
</comment>
<evidence type="ECO:0000256" key="2">
    <source>
        <dbReference type="ARBA" id="ARBA00022490"/>
    </source>
</evidence>
<dbReference type="Proteomes" id="UP001165090">
    <property type="component" value="Unassembled WGS sequence"/>
</dbReference>
<feature type="compositionally biased region" description="Pro residues" evidence="3">
    <location>
        <begin position="103"/>
        <end position="112"/>
    </location>
</feature>
<evidence type="ECO:0000313" key="5">
    <source>
        <dbReference type="Proteomes" id="UP001165090"/>
    </source>
</evidence>